<proteinExistence type="predicted"/>
<organism evidence="8 9">
    <name type="scientific">Apiotrichum porosum</name>
    <dbReference type="NCBI Taxonomy" id="105984"/>
    <lineage>
        <taxon>Eukaryota</taxon>
        <taxon>Fungi</taxon>
        <taxon>Dikarya</taxon>
        <taxon>Basidiomycota</taxon>
        <taxon>Agaricomycotina</taxon>
        <taxon>Tremellomycetes</taxon>
        <taxon>Trichosporonales</taxon>
        <taxon>Trichosporonaceae</taxon>
        <taxon>Apiotrichum</taxon>
    </lineage>
</organism>
<dbReference type="GO" id="GO:0051301">
    <property type="term" value="P:cell division"/>
    <property type="evidence" value="ECO:0007669"/>
    <property type="project" value="UniProtKB-KW"/>
</dbReference>
<evidence type="ECO:0000256" key="4">
    <source>
        <dbReference type="ARBA" id="ARBA00022786"/>
    </source>
</evidence>
<comment type="caution">
    <text evidence="8">The sequence shown here is derived from an EMBL/GenBank/DDBJ whole genome shotgun (WGS) entry which is preliminary data.</text>
</comment>
<dbReference type="RefSeq" id="XP_028475684.1">
    <property type="nucleotide sequence ID" value="XM_028623710.1"/>
</dbReference>
<accession>A0A427XQ58</accession>
<dbReference type="OrthoDB" id="10259843at2759"/>
<dbReference type="STRING" id="105984.A0A427XQ58"/>
<feature type="region of interest" description="Disordered" evidence="6">
    <location>
        <begin position="557"/>
        <end position="591"/>
    </location>
</feature>
<dbReference type="Proteomes" id="UP000279236">
    <property type="component" value="Unassembled WGS sequence"/>
</dbReference>
<sequence>MDDLPTTRSFTPLATIPLAHPHVLHPDACNPTMDLVVLILEDAGDAVGGGGSAAAFGSKGKGKAGPGVRTKVALWRMSGSKVWEVDVAGRVLGLAWSRDGSFLSLLLLKLDPWPETDASSSVNKSSIEHLNVHTGDIVKIVPVPRSLIMGLEAVDWMAAERSRRAQWWPMAWEAGGDAWDKPNPGSSLMVIDSLPRVTPVEPPKPAVINPFAVVAPTAKAKPGNHPKLTTFPALLPATPAVAPDVLVLSPPARDGQVKGADLRLLTGTFPLVQGTPRTPSSTTLGLAQRADRIERLVDVIFRGLTAAETAFKESEKQSMIWREELEQCGEQQGMTIADVHADLFRFLMTSRSGPAVGEWLGNRMANRTIAKWEATLDTAFATLQKVVSQSISPALERIILILDELRGWSGDLVDCDLVLDRDGLNRAIEVARGMAVLVETMRQDAETEQAAADEWCRWLRYELTRINAASDETLPVAMFDLKLVWSFMKNGFVCSKLRQNLPNVPEAKDDVLPASVPAKRVSPDTNLDSVMRATLTRLTAPPAPELLASPPVFADQSYSPHASPLRAGSVEPMSSPDTMGSPDNGFRPEPPVERVPQLEPWSWANSLSAICQNVILSAHPRDAAPPTRPDDFVAMIPGSFLSERSINGDRWIVSMQSSEGLNLFVADDHSLRGARLVVPDAEIVQAAFFDDEELAVVFQLAGERFMATATISALEDTLMVSVSRAGLDLAAVAAALPPSTLPIARCRALGPTRHAPATEPWLLSLNGRAGRRTACILTRGGAEVEVLDMDGNEDDEEEEDEEEGEEEGDDVDME</sequence>
<dbReference type="GO" id="GO:0005680">
    <property type="term" value="C:anaphase-promoting complex"/>
    <property type="evidence" value="ECO:0007669"/>
    <property type="project" value="InterPro"/>
</dbReference>
<keyword evidence="2" id="KW-0132">Cell division</keyword>
<keyword evidence="3" id="KW-0498">Mitosis</keyword>
<reference evidence="8 9" key="1">
    <citation type="submission" date="2018-11" db="EMBL/GenBank/DDBJ databases">
        <title>Genome sequence of Apiotrichum porosum DSM 27194.</title>
        <authorList>
            <person name="Aliyu H."/>
            <person name="Gorte O."/>
            <person name="Ochsenreither K."/>
        </authorList>
    </citation>
    <scope>NUCLEOTIDE SEQUENCE [LARGE SCALE GENOMIC DNA]</scope>
    <source>
        <strain evidence="8 9">DSM 27194</strain>
    </source>
</reference>
<evidence type="ECO:0000256" key="5">
    <source>
        <dbReference type="ARBA" id="ARBA00023306"/>
    </source>
</evidence>
<evidence type="ECO:0000256" key="2">
    <source>
        <dbReference type="ARBA" id="ARBA00022618"/>
    </source>
</evidence>
<keyword evidence="9" id="KW-1185">Reference proteome</keyword>
<feature type="domain" description="Anaphase-promoting complex subunit 4 long" evidence="7">
    <location>
        <begin position="285"/>
        <end position="467"/>
    </location>
</feature>
<evidence type="ECO:0000256" key="1">
    <source>
        <dbReference type="ARBA" id="ARBA00016067"/>
    </source>
</evidence>
<dbReference type="PANTHER" id="PTHR13260:SF0">
    <property type="entry name" value="ANAPHASE-PROMOTING COMPLEX SUBUNIT 4"/>
    <property type="match status" value="1"/>
</dbReference>
<gene>
    <name evidence="8" type="ORF">EHS24_008396</name>
</gene>
<feature type="region of interest" description="Disordered" evidence="6">
    <location>
        <begin position="785"/>
        <end position="814"/>
    </location>
</feature>
<dbReference type="InterPro" id="IPR024789">
    <property type="entry name" value="APC4"/>
</dbReference>
<evidence type="ECO:0000313" key="9">
    <source>
        <dbReference type="Proteomes" id="UP000279236"/>
    </source>
</evidence>
<evidence type="ECO:0000313" key="8">
    <source>
        <dbReference type="EMBL" id="RSH80965.1"/>
    </source>
</evidence>
<evidence type="ECO:0000256" key="3">
    <source>
        <dbReference type="ARBA" id="ARBA00022776"/>
    </source>
</evidence>
<dbReference type="PANTHER" id="PTHR13260">
    <property type="entry name" value="ANAPHASE PROMOTING COMPLEX SUBUNIT 4 APC4"/>
    <property type="match status" value="1"/>
</dbReference>
<protein>
    <recommendedName>
        <fullName evidence="1">Anaphase-promoting complex subunit 4</fullName>
    </recommendedName>
</protein>
<dbReference type="GO" id="GO:0070979">
    <property type="term" value="P:protein K11-linked ubiquitination"/>
    <property type="evidence" value="ECO:0007669"/>
    <property type="project" value="TreeGrafter"/>
</dbReference>
<dbReference type="AlphaFoldDB" id="A0A427XQ58"/>
<keyword evidence="4" id="KW-0833">Ubl conjugation pathway</keyword>
<dbReference type="GeneID" id="39592939"/>
<dbReference type="EMBL" id="RSCE01000007">
    <property type="protein sequence ID" value="RSH80965.1"/>
    <property type="molecule type" value="Genomic_DNA"/>
</dbReference>
<keyword evidence="5" id="KW-0131">Cell cycle</keyword>
<evidence type="ECO:0000256" key="6">
    <source>
        <dbReference type="SAM" id="MobiDB-lite"/>
    </source>
</evidence>
<dbReference type="InterPro" id="IPR024790">
    <property type="entry name" value="APC4_long_dom"/>
</dbReference>
<name>A0A427XQ58_9TREE</name>
<dbReference type="Pfam" id="PF12896">
    <property type="entry name" value="ANAPC4"/>
    <property type="match status" value="1"/>
</dbReference>
<evidence type="ECO:0000259" key="7">
    <source>
        <dbReference type="Pfam" id="PF12896"/>
    </source>
</evidence>
<dbReference type="GO" id="GO:0034399">
    <property type="term" value="C:nuclear periphery"/>
    <property type="evidence" value="ECO:0007669"/>
    <property type="project" value="TreeGrafter"/>
</dbReference>
<dbReference type="GO" id="GO:0031145">
    <property type="term" value="P:anaphase-promoting complex-dependent catabolic process"/>
    <property type="evidence" value="ECO:0007669"/>
    <property type="project" value="InterPro"/>
</dbReference>